<keyword evidence="7 9" id="KW-0472">Membrane</keyword>
<evidence type="ECO:0000256" key="1">
    <source>
        <dbReference type="ARBA" id="ARBA00004429"/>
    </source>
</evidence>
<evidence type="ECO:0000256" key="5">
    <source>
        <dbReference type="ARBA" id="ARBA00022692"/>
    </source>
</evidence>
<dbReference type="AlphaFoldDB" id="A0A1G7VEI8"/>
<dbReference type="GO" id="GO:0022857">
    <property type="term" value="F:transmembrane transporter activity"/>
    <property type="evidence" value="ECO:0007669"/>
    <property type="project" value="UniProtKB-UniRule"/>
</dbReference>
<evidence type="ECO:0000256" key="4">
    <source>
        <dbReference type="ARBA" id="ARBA00022519"/>
    </source>
</evidence>
<dbReference type="OrthoDB" id="4250245at2"/>
<keyword evidence="5 9" id="KW-0812">Transmembrane</keyword>
<comment type="function">
    <text evidence="9">Part of the tripartite ATP-independent periplasmic (TRAP) transport system.</text>
</comment>
<evidence type="ECO:0000256" key="9">
    <source>
        <dbReference type="RuleBase" id="RU369079"/>
    </source>
</evidence>
<evidence type="ECO:0000256" key="6">
    <source>
        <dbReference type="ARBA" id="ARBA00022989"/>
    </source>
</evidence>
<feature type="transmembrane region" description="Helical" evidence="9">
    <location>
        <begin position="20"/>
        <end position="40"/>
    </location>
</feature>
<dbReference type="GO" id="GO:0015740">
    <property type="term" value="P:C4-dicarboxylate transport"/>
    <property type="evidence" value="ECO:0007669"/>
    <property type="project" value="TreeGrafter"/>
</dbReference>
<evidence type="ECO:0000259" key="10">
    <source>
        <dbReference type="Pfam" id="PF04290"/>
    </source>
</evidence>
<evidence type="ECO:0000256" key="8">
    <source>
        <dbReference type="ARBA" id="ARBA00038436"/>
    </source>
</evidence>
<feature type="domain" description="Tripartite ATP-independent periplasmic transporters DctQ component" evidence="10">
    <location>
        <begin position="26"/>
        <end position="147"/>
    </location>
</feature>
<feature type="transmembrane region" description="Helical" evidence="9">
    <location>
        <begin position="46"/>
        <end position="68"/>
    </location>
</feature>
<name>A0A1G7VEI8_9HYPH</name>
<comment type="subunit">
    <text evidence="9">The complex comprises the extracytoplasmic solute receptor protein and the two transmembrane proteins.</text>
</comment>
<feature type="transmembrane region" description="Helical" evidence="9">
    <location>
        <begin position="130"/>
        <end position="148"/>
    </location>
</feature>
<keyword evidence="2 9" id="KW-0813">Transport</keyword>
<dbReference type="PANTHER" id="PTHR35011:SF2">
    <property type="entry name" value="2,3-DIKETO-L-GULONATE TRAP TRANSPORTER SMALL PERMEASE PROTEIN YIAM"/>
    <property type="match status" value="1"/>
</dbReference>
<feature type="transmembrane region" description="Helical" evidence="9">
    <location>
        <begin position="89"/>
        <end position="110"/>
    </location>
</feature>
<reference evidence="11 12" key="1">
    <citation type="submission" date="2016-10" db="EMBL/GenBank/DDBJ databases">
        <authorList>
            <person name="de Groot N.N."/>
        </authorList>
    </citation>
    <scope>NUCLEOTIDE SEQUENCE [LARGE SCALE GENOMIC DNA]</scope>
    <source>
        <strain evidence="11 12">CGMCC 1.10267</strain>
    </source>
</reference>
<comment type="similarity">
    <text evidence="8 9">Belongs to the TRAP transporter small permease family.</text>
</comment>
<keyword evidence="4 9" id="KW-0997">Cell inner membrane</keyword>
<dbReference type="STRING" id="440168.SAMN04487974_10489"/>
<accession>A0A1G7VEI8</accession>
<keyword evidence="6 9" id="KW-1133">Transmembrane helix</keyword>
<dbReference type="InterPro" id="IPR007387">
    <property type="entry name" value="TRAP_DctQ"/>
</dbReference>
<keyword evidence="3" id="KW-1003">Cell membrane</keyword>
<gene>
    <name evidence="11" type="ORF">SAMN04487974_10489</name>
</gene>
<keyword evidence="12" id="KW-1185">Reference proteome</keyword>
<evidence type="ECO:0000313" key="12">
    <source>
        <dbReference type="Proteomes" id="UP000199495"/>
    </source>
</evidence>
<dbReference type="RefSeq" id="WP_090595141.1">
    <property type="nucleotide sequence ID" value="NZ_FNCS01000004.1"/>
</dbReference>
<protein>
    <recommendedName>
        <fullName evidence="9">TRAP transporter small permease protein</fullName>
    </recommendedName>
</protein>
<dbReference type="InterPro" id="IPR055348">
    <property type="entry name" value="DctQ"/>
</dbReference>
<dbReference type="Proteomes" id="UP000199495">
    <property type="component" value="Unassembled WGS sequence"/>
</dbReference>
<dbReference type="GO" id="GO:0005886">
    <property type="term" value="C:plasma membrane"/>
    <property type="evidence" value="ECO:0007669"/>
    <property type="project" value="UniProtKB-SubCell"/>
</dbReference>
<evidence type="ECO:0000256" key="2">
    <source>
        <dbReference type="ARBA" id="ARBA00022448"/>
    </source>
</evidence>
<organism evidence="11 12">
    <name type="scientific">Pelagibacterium luteolum</name>
    <dbReference type="NCBI Taxonomy" id="440168"/>
    <lineage>
        <taxon>Bacteria</taxon>
        <taxon>Pseudomonadati</taxon>
        <taxon>Pseudomonadota</taxon>
        <taxon>Alphaproteobacteria</taxon>
        <taxon>Hyphomicrobiales</taxon>
        <taxon>Devosiaceae</taxon>
        <taxon>Pelagibacterium</taxon>
    </lineage>
</organism>
<comment type="subcellular location">
    <subcellularLocation>
        <location evidence="1 9">Cell inner membrane</location>
        <topology evidence="1 9">Multi-pass membrane protein</topology>
    </subcellularLocation>
</comment>
<evidence type="ECO:0000313" key="11">
    <source>
        <dbReference type="EMBL" id="SDG58164.1"/>
    </source>
</evidence>
<evidence type="ECO:0000256" key="3">
    <source>
        <dbReference type="ARBA" id="ARBA00022475"/>
    </source>
</evidence>
<dbReference type="Pfam" id="PF04290">
    <property type="entry name" value="DctQ"/>
    <property type="match status" value="1"/>
</dbReference>
<sequence length="166" mass="19046">MSGFLRAGRWLTARAENVLAAMLALMFVLFILQIIFRYVLNLSGGWAYELSAILWVWIVLFGASFVLRKRDEVRLDIIYSSVAPRVRRVMTLIFALATVTLLCIGLPAIADYVLFMKIERTAYLKLRYDHVYSIFIVFTVVTIIRYIWIAGVAVWGKDDDEESPAQ</sequence>
<evidence type="ECO:0000256" key="7">
    <source>
        <dbReference type="ARBA" id="ARBA00023136"/>
    </source>
</evidence>
<dbReference type="PANTHER" id="PTHR35011">
    <property type="entry name" value="2,3-DIKETO-L-GULONATE TRAP TRANSPORTER SMALL PERMEASE PROTEIN YIAM"/>
    <property type="match status" value="1"/>
</dbReference>
<proteinExistence type="inferred from homology"/>
<dbReference type="EMBL" id="FNCS01000004">
    <property type="protein sequence ID" value="SDG58164.1"/>
    <property type="molecule type" value="Genomic_DNA"/>
</dbReference>